<evidence type="ECO:0000259" key="1">
    <source>
        <dbReference type="Pfam" id="PF05050"/>
    </source>
</evidence>
<dbReference type="InterPro" id="IPR006342">
    <property type="entry name" value="FkbM_mtfrase"/>
</dbReference>
<dbReference type="NCBIfam" id="TIGR01444">
    <property type="entry name" value="fkbM_fam"/>
    <property type="match status" value="1"/>
</dbReference>
<organism evidence="3 4">
    <name type="scientific">Thermostichus vulcanus str. 'Rupite'</name>
    <dbReference type="NCBI Taxonomy" id="2813851"/>
    <lineage>
        <taxon>Bacteria</taxon>
        <taxon>Bacillati</taxon>
        <taxon>Cyanobacteriota</taxon>
        <taxon>Cyanophyceae</taxon>
        <taxon>Thermostichales</taxon>
        <taxon>Thermostichaceae</taxon>
        <taxon>Thermostichus</taxon>
    </lineage>
</organism>
<dbReference type="EMBL" id="JAFIRA010000002">
    <property type="protein sequence ID" value="MCJ2541605.1"/>
    <property type="molecule type" value="Genomic_DNA"/>
</dbReference>
<reference evidence="3" key="1">
    <citation type="submission" date="2021-02" db="EMBL/GenBank/DDBJ databases">
        <title>The CRISPR/cas machinery reduction and long-range gene transfer in the hot spring cyanobacterium Synechococcus.</title>
        <authorList>
            <person name="Dvorak P."/>
            <person name="Jahodarova E."/>
            <person name="Hasler P."/>
            <person name="Poulickova A."/>
        </authorList>
    </citation>
    <scope>NUCLEOTIDE SEQUENCE</scope>
    <source>
        <strain evidence="3">Rupite</strain>
    </source>
</reference>
<sequence>MEKPQLRYHPRVLLSWEVDPGHVPPIIFSNNQLTLCTAYQKRYDFNYFTEPHLLTPVGSYDIYEFVNQNEEIEDKSFDLVVVWSSAVTEANMPYNTKKFGCPTVLLVGDTHHLSYPISNLLTYALLEGFDYIVSSYNRQHLHWFLSAGLRNIAWLPLISMYTVTHEWVEDRAEAVAFVGQLRGFHPRRSRLIKSMREHHVPLIAKTADRFESAKLYAESLVSFNCSLNGDFNLRNLEIISAGGFLLTDRLSPFSGLDEYLSPGFYCDTYTSESELLEKISYYLSNPRSAIDIAKKAYEKFHKDWHPVHRINDLLNWIYNGFLPDVYSLNSDARTSLSLSQSGLAETRLAIYEPIQEIHRVEERVKVFISGDCPEVILADLLDLPRLDLYLPKDFTFLKDVNLPSFNFNLANNETDDSWDVLITDSNFLEQNKHLALKFKFLFVLGDEGQLLYSNAERLMKVRLLRLSDKPGLLLRIYDEDSMNYVVEEIFNRKCYPILDFVPDVQVIVDIGANIGLASAYFRMYYPDASIHCFECDPSAIHLLKQNALEIGNCQVHPVGLYSDDVDKVFYTGLQTTTHGSIHKSLYSGFPRLIELKKASSYLDGLDLNRIDILKIDTEGCELQILKTLFDRLNRIKLIYLEFHSEEDRRLIDQLLGSTHILWRGNILDGHRGEVCYLNRNYVPCNSPIQPLGR</sequence>
<dbReference type="SUPFAM" id="SSF53335">
    <property type="entry name" value="S-adenosyl-L-methionine-dependent methyltransferases"/>
    <property type="match status" value="1"/>
</dbReference>
<keyword evidence="4" id="KW-1185">Reference proteome</keyword>
<keyword evidence="3" id="KW-0489">Methyltransferase</keyword>
<name>A0ABT0C738_THEVL</name>
<protein>
    <submittedName>
        <fullName evidence="3">FkbM family methyltransferase</fullName>
    </submittedName>
</protein>
<dbReference type="RefSeq" id="WP_244348728.1">
    <property type="nucleotide sequence ID" value="NZ_JAFIRA010000002.1"/>
</dbReference>
<dbReference type="InterPro" id="IPR052514">
    <property type="entry name" value="SAM-dependent_MTase"/>
</dbReference>
<dbReference type="Proteomes" id="UP000830835">
    <property type="component" value="Unassembled WGS sequence"/>
</dbReference>
<feature type="domain" description="Spore protein YkvP/CgeB glycosyl transferase-like" evidence="2">
    <location>
        <begin position="209"/>
        <end position="314"/>
    </location>
</feature>
<dbReference type="Gene3D" id="3.40.50.150">
    <property type="entry name" value="Vaccinia Virus protein VP39"/>
    <property type="match status" value="1"/>
</dbReference>
<dbReference type="Pfam" id="PF05050">
    <property type="entry name" value="Methyltransf_21"/>
    <property type="match status" value="1"/>
</dbReference>
<evidence type="ECO:0000313" key="3">
    <source>
        <dbReference type="EMBL" id="MCJ2541605.1"/>
    </source>
</evidence>
<dbReference type="Pfam" id="PF13524">
    <property type="entry name" value="Glyco_trans_1_2"/>
    <property type="match status" value="1"/>
</dbReference>
<dbReference type="InterPro" id="IPR055259">
    <property type="entry name" value="YkvP/CgeB_Glyco_trans-like"/>
</dbReference>
<evidence type="ECO:0000259" key="2">
    <source>
        <dbReference type="Pfam" id="PF13524"/>
    </source>
</evidence>
<accession>A0ABT0C738</accession>
<proteinExistence type="predicted"/>
<keyword evidence="3" id="KW-0808">Transferase</keyword>
<evidence type="ECO:0000313" key="4">
    <source>
        <dbReference type="Proteomes" id="UP000830835"/>
    </source>
</evidence>
<gene>
    <name evidence="3" type="ORF">JX360_01575</name>
</gene>
<dbReference type="PANTHER" id="PTHR34203:SF15">
    <property type="entry name" value="SLL1173 PROTEIN"/>
    <property type="match status" value="1"/>
</dbReference>
<dbReference type="GO" id="GO:0032259">
    <property type="term" value="P:methylation"/>
    <property type="evidence" value="ECO:0007669"/>
    <property type="project" value="UniProtKB-KW"/>
</dbReference>
<dbReference type="PANTHER" id="PTHR34203">
    <property type="entry name" value="METHYLTRANSFERASE, FKBM FAMILY PROTEIN"/>
    <property type="match status" value="1"/>
</dbReference>
<comment type="caution">
    <text evidence="3">The sequence shown here is derived from an EMBL/GenBank/DDBJ whole genome shotgun (WGS) entry which is preliminary data.</text>
</comment>
<dbReference type="GO" id="GO:0008168">
    <property type="term" value="F:methyltransferase activity"/>
    <property type="evidence" value="ECO:0007669"/>
    <property type="project" value="UniProtKB-KW"/>
</dbReference>
<feature type="domain" description="Methyltransferase FkbM" evidence="1">
    <location>
        <begin position="509"/>
        <end position="646"/>
    </location>
</feature>
<dbReference type="InterPro" id="IPR029063">
    <property type="entry name" value="SAM-dependent_MTases_sf"/>
</dbReference>